<organism evidence="2 3">
    <name type="scientific">Mycena venus</name>
    <dbReference type="NCBI Taxonomy" id="2733690"/>
    <lineage>
        <taxon>Eukaryota</taxon>
        <taxon>Fungi</taxon>
        <taxon>Dikarya</taxon>
        <taxon>Basidiomycota</taxon>
        <taxon>Agaricomycotina</taxon>
        <taxon>Agaricomycetes</taxon>
        <taxon>Agaricomycetidae</taxon>
        <taxon>Agaricales</taxon>
        <taxon>Marasmiineae</taxon>
        <taxon>Mycenaceae</taxon>
        <taxon>Mycena</taxon>
    </lineage>
</organism>
<name>A0A8H6Z355_9AGAR</name>
<feature type="compositionally biased region" description="Low complexity" evidence="1">
    <location>
        <begin position="49"/>
        <end position="78"/>
    </location>
</feature>
<dbReference type="OrthoDB" id="2408877at2759"/>
<dbReference type="Proteomes" id="UP000620124">
    <property type="component" value="Unassembled WGS sequence"/>
</dbReference>
<evidence type="ECO:0000313" key="3">
    <source>
        <dbReference type="Proteomes" id="UP000620124"/>
    </source>
</evidence>
<accession>A0A8H6Z355</accession>
<feature type="region of interest" description="Disordered" evidence="1">
    <location>
        <begin position="20"/>
        <end position="86"/>
    </location>
</feature>
<gene>
    <name evidence="2" type="ORF">MVEN_00031000</name>
</gene>
<dbReference type="EMBL" id="JACAZI010000001">
    <property type="protein sequence ID" value="KAF7371745.1"/>
    <property type="molecule type" value="Genomic_DNA"/>
</dbReference>
<evidence type="ECO:0000256" key="1">
    <source>
        <dbReference type="SAM" id="MobiDB-lite"/>
    </source>
</evidence>
<reference evidence="2" key="1">
    <citation type="submission" date="2020-05" db="EMBL/GenBank/DDBJ databases">
        <title>Mycena genomes resolve the evolution of fungal bioluminescence.</title>
        <authorList>
            <person name="Tsai I.J."/>
        </authorList>
    </citation>
    <scope>NUCLEOTIDE SEQUENCE</scope>
    <source>
        <strain evidence="2">CCC161011</strain>
    </source>
</reference>
<protein>
    <submittedName>
        <fullName evidence="2">DDE Tnp4 domain-containing protein</fullName>
    </submittedName>
</protein>
<dbReference type="AlphaFoldDB" id="A0A8H6Z355"/>
<evidence type="ECO:0000313" key="2">
    <source>
        <dbReference type="EMBL" id="KAF7371745.1"/>
    </source>
</evidence>
<proteinExistence type="predicted"/>
<keyword evidence="3" id="KW-1185">Reference proteome</keyword>
<comment type="caution">
    <text evidence="2">The sequence shown here is derived from an EMBL/GenBank/DDBJ whole genome shotgun (WGS) entry which is preliminary data.</text>
</comment>
<sequence>MPKTSDRQLLLQDILLAAESDMDQHMEEERLNEDDDMDSDRRTSDGEDNSSGTSDTSSTSSESSMLSSSSDSTGSDVSMPLWTGDISDDDEDEVYLARMSAEGELLEAVSATRVLNPNTMPKVTQLHLVLVEFKTNDPKQFRRNLRVLPDTFDVLIERIEDHPVFSNNSHHPQTPVFIQLAIALYRLGLHGNAASV</sequence>